<dbReference type="Proteomes" id="UP000321947">
    <property type="component" value="Unassembled WGS sequence"/>
</dbReference>
<comment type="caution">
    <text evidence="1">The sequence shown here is derived from an EMBL/GenBank/DDBJ whole genome shotgun (WGS) entry which is preliminary data.</text>
</comment>
<sequence>MSPTMVRVKLLFGKKNLVVKHPCWVVVLISIETSRKKGCEKRIGDAKRNTLVKDLSREGEQRDEDDWCRRYCQSISSWDKRNKRLSGLDPGDIRMQVLGKKRISVSVRIKRADTRRKQCIRHLEKEHISSLGQLECKERKWKELLKRVAQTTNKSGKQFSIERLKALRATTFKGTTNLADAEKWLNLVEKCFEVMKCPKERKVRLAMFLLRESIKNW</sequence>
<accession>A0A5D3DJS8</accession>
<evidence type="ECO:0000313" key="1">
    <source>
        <dbReference type="EMBL" id="TYK23748.1"/>
    </source>
</evidence>
<organism evidence="1 2">
    <name type="scientific">Cucumis melo var. makuwa</name>
    <name type="common">Oriental melon</name>
    <dbReference type="NCBI Taxonomy" id="1194695"/>
    <lineage>
        <taxon>Eukaryota</taxon>
        <taxon>Viridiplantae</taxon>
        <taxon>Streptophyta</taxon>
        <taxon>Embryophyta</taxon>
        <taxon>Tracheophyta</taxon>
        <taxon>Spermatophyta</taxon>
        <taxon>Magnoliopsida</taxon>
        <taxon>eudicotyledons</taxon>
        <taxon>Gunneridae</taxon>
        <taxon>Pentapetalae</taxon>
        <taxon>rosids</taxon>
        <taxon>fabids</taxon>
        <taxon>Cucurbitales</taxon>
        <taxon>Cucurbitaceae</taxon>
        <taxon>Benincaseae</taxon>
        <taxon>Cucumis</taxon>
    </lineage>
</organism>
<name>A0A5D3DJS8_CUCMM</name>
<dbReference type="EMBL" id="SSTD01004395">
    <property type="protein sequence ID" value="TYK23748.1"/>
    <property type="molecule type" value="Genomic_DNA"/>
</dbReference>
<proteinExistence type="predicted"/>
<dbReference type="AlphaFoldDB" id="A0A5D3DJS8"/>
<reference evidence="1 2" key="1">
    <citation type="submission" date="2019-08" db="EMBL/GenBank/DDBJ databases">
        <title>Draft genome sequences of two oriental melons (Cucumis melo L. var makuwa).</title>
        <authorList>
            <person name="Kwon S.-Y."/>
        </authorList>
    </citation>
    <scope>NUCLEOTIDE SEQUENCE [LARGE SCALE GENOMIC DNA]</scope>
    <source>
        <strain evidence="2">cv. Chang Bougi</strain>
        <tissue evidence="1">Leaf</tissue>
    </source>
</reference>
<gene>
    <name evidence="1" type="ORF">E5676_scaffold1607G00670</name>
</gene>
<protein>
    <submittedName>
        <fullName evidence="1">Uncharacterized protein</fullName>
    </submittedName>
</protein>
<evidence type="ECO:0000313" key="2">
    <source>
        <dbReference type="Proteomes" id="UP000321947"/>
    </source>
</evidence>